<dbReference type="Pfam" id="PF00533">
    <property type="entry name" value="BRCT"/>
    <property type="match status" value="1"/>
</dbReference>
<keyword evidence="19 31" id="KW-0520">NAD</keyword>
<dbReference type="InParanoid" id="A0A6P7H6R4"/>
<evidence type="ECO:0000256" key="26">
    <source>
        <dbReference type="ARBA" id="ARBA00033987"/>
    </source>
</evidence>
<evidence type="ECO:0000259" key="37">
    <source>
        <dbReference type="PROSITE" id="PS51977"/>
    </source>
</evidence>
<evidence type="ECO:0000256" key="2">
    <source>
        <dbReference type="ARBA" id="ARBA00004514"/>
    </source>
</evidence>
<dbReference type="PROSITE" id="PS51059">
    <property type="entry name" value="PARP_CATALYTIC"/>
    <property type="match status" value="1"/>
</dbReference>
<dbReference type="Pfam" id="PF05406">
    <property type="entry name" value="WGR"/>
    <property type="match status" value="1"/>
</dbReference>
<evidence type="ECO:0000256" key="27">
    <source>
        <dbReference type="ARBA" id="ARBA00048241"/>
    </source>
</evidence>
<dbReference type="SMART" id="SM00292">
    <property type="entry name" value="BRCT"/>
    <property type="match status" value="1"/>
</dbReference>
<keyword evidence="21" id="KW-0804">Transcription</keyword>
<feature type="region of interest" description="Disordered" evidence="32">
    <location>
        <begin position="257"/>
        <end position="278"/>
    </location>
</feature>
<feature type="domain" description="PARP-type" evidence="33">
    <location>
        <begin position="161"/>
        <end position="250"/>
    </location>
</feature>
<dbReference type="PANTHER" id="PTHR10459">
    <property type="entry name" value="DNA LIGASE"/>
    <property type="match status" value="1"/>
</dbReference>
<dbReference type="InterPro" id="IPR004102">
    <property type="entry name" value="Poly(ADP-ribose)pol_reg_dom"/>
</dbReference>
<evidence type="ECO:0000256" key="10">
    <source>
        <dbReference type="ARBA" id="ARBA00022679"/>
    </source>
</evidence>
<evidence type="ECO:0000259" key="36">
    <source>
        <dbReference type="PROSITE" id="PS51060"/>
    </source>
</evidence>
<dbReference type="Gene3D" id="1.20.142.10">
    <property type="entry name" value="Poly(ADP-ribose) polymerase, regulatory domain"/>
    <property type="match status" value="1"/>
</dbReference>
<dbReference type="EC" id="2.4.2.-" evidence="31"/>
<evidence type="ECO:0000256" key="15">
    <source>
        <dbReference type="ARBA" id="ARBA00022771"/>
    </source>
</evidence>
<keyword evidence="18" id="KW-0805">Transcription regulation</keyword>
<dbReference type="PROSITE" id="PS51060">
    <property type="entry name" value="PARP_ALPHA_HD"/>
    <property type="match status" value="1"/>
</dbReference>
<dbReference type="InterPro" id="IPR012317">
    <property type="entry name" value="Poly(ADP-ribose)pol_cat_dom"/>
</dbReference>
<dbReference type="GO" id="GO:0006302">
    <property type="term" value="P:double-strand break repair"/>
    <property type="evidence" value="ECO:0007669"/>
    <property type="project" value="TreeGrafter"/>
</dbReference>
<keyword evidence="22" id="KW-0539">Nucleus</keyword>
<evidence type="ECO:0000256" key="23">
    <source>
        <dbReference type="ARBA" id="ARBA00024159"/>
    </source>
</evidence>
<dbReference type="CDD" id="cd08001">
    <property type="entry name" value="WGR_PARP1_like"/>
    <property type="match status" value="1"/>
</dbReference>
<keyword evidence="4" id="KW-0158">Chromosome</keyword>
<keyword evidence="8" id="KW-0399">Innate immunity</keyword>
<dbReference type="SUPFAM" id="SSF56399">
    <property type="entry name" value="ADP-ribosylation"/>
    <property type="match status" value="1"/>
</dbReference>
<comment type="subcellular location">
    <subcellularLocation>
        <location evidence="1">Chromosome</location>
    </subcellularLocation>
    <subcellularLocation>
        <location evidence="2">Cytoplasm</location>
        <location evidence="2">Cytosol</location>
    </subcellularLocation>
    <subcellularLocation>
        <location evidence="3">Nucleus</location>
        <location evidence="3">Nucleolus</location>
    </subcellularLocation>
</comment>
<dbReference type="SUPFAM" id="SSF47587">
    <property type="entry name" value="Domain of poly(ADP-ribose) polymerase"/>
    <property type="match status" value="1"/>
</dbReference>
<evidence type="ECO:0000256" key="24">
    <source>
        <dbReference type="ARBA" id="ARBA00024164"/>
    </source>
</evidence>
<gene>
    <name evidence="38" type="primary">LOC114345014</name>
</gene>
<dbReference type="Gene3D" id="1.10.20.130">
    <property type="match status" value="1"/>
</dbReference>
<evidence type="ECO:0000256" key="22">
    <source>
        <dbReference type="ARBA" id="ARBA00023242"/>
    </source>
</evidence>
<evidence type="ECO:0000256" key="16">
    <source>
        <dbReference type="ARBA" id="ARBA00022833"/>
    </source>
</evidence>
<dbReference type="AlphaFoldDB" id="A0A6P7H6R4"/>
<evidence type="ECO:0000256" key="21">
    <source>
        <dbReference type="ARBA" id="ARBA00023163"/>
    </source>
</evidence>
<dbReference type="SUPFAM" id="SSF142921">
    <property type="entry name" value="WGR domain-like"/>
    <property type="match status" value="1"/>
</dbReference>
<dbReference type="PANTHER" id="PTHR10459:SF112">
    <property type="entry name" value="POLY [ADP-RIBOSE] POLYMERASE 1"/>
    <property type="match status" value="1"/>
</dbReference>
<organism evidence="38">
    <name type="scientific">Diabrotica virgifera virgifera</name>
    <name type="common">western corn rootworm</name>
    <dbReference type="NCBI Taxonomy" id="50390"/>
    <lineage>
        <taxon>Eukaryota</taxon>
        <taxon>Metazoa</taxon>
        <taxon>Ecdysozoa</taxon>
        <taxon>Arthropoda</taxon>
        <taxon>Hexapoda</taxon>
        <taxon>Insecta</taxon>
        <taxon>Pterygota</taxon>
        <taxon>Neoptera</taxon>
        <taxon>Endopterygota</taxon>
        <taxon>Coleoptera</taxon>
        <taxon>Polyphaga</taxon>
        <taxon>Cucujiformia</taxon>
        <taxon>Chrysomeloidea</taxon>
        <taxon>Chrysomelidae</taxon>
        <taxon>Galerucinae</taxon>
        <taxon>Diabroticina</taxon>
        <taxon>Diabroticites</taxon>
        <taxon>Diabrotica</taxon>
    </lineage>
</organism>
<dbReference type="FunFam" id="1.20.142.10:FF:000001">
    <property type="entry name" value="Poly [ADP-ribose] polymerase"/>
    <property type="match status" value="1"/>
</dbReference>
<dbReference type="SMART" id="SM01335">
    <property type="entry name" value="PADR1"/>
    <property type="match status" value="1"/>
</dbReference>
<evidence type="ECO:0000256" key="32">
    <source>
        <dbReference type="SAM" id="MobiDB-lite"/>
    </source>
</evidence>
<dbReference type="InterPro" id="IPR050800">
    <property type="entry name" value="ARTD/PARP"/>
</dbReference>
<proteinExistence type="inferred from homology"/>
<dbReference type="InterPro" id="IPR036616">
    <property type="entry name" value="Poly(ADP-ribose)pol_reg_dom_sf"/>
</dbReference>
<dbReference type="RefSeq" id="XP_028151640.1">
    <property type="nucleotide sequence ID" value="XM_028295839.1"/>
</dbReference>
<dbReference type="Pfam" id="PF00645">
    <property type="entry name" value="zf-PARP"/>
    <property type="match status" value="2"/>
</dbReference>
<evidence type="ECO:0000259" key="33">
    <source>
        <dbReference type="PROSITE" id="PS50064"/>
    </source>
</evidence>
<keyword evidence="15" id="KW-0863">Zinc-finger</keyword>
<dbReference type="GO" id="GO:0045087">
    <property type="term" value="P:innate immune response"/>
    <property type="evidence" value="ECO:0007669"/>
    <property type="project" value="UniProtKB-KW"/>
</dbReference>
<dbReference type="CDD" id="cd17747">
    <property type="entry name" value="BRCT_PARP1"/>
    <property type="match status" value="1"/>
</dbReference>
<dbReference type="GO" id="GO:0051287">
    <property type="term" value="F:NAD binding"/>
    <property type="evidence" value="ECO:0007669"/>
    <property type="project" value="InterPro"/>
</dbReference>
<comment type="catalytic activity">
    <reaction evidence="29">
        <text>L-seryl-[protein] + NAD(+) = O-(ADP-D-ribosyl)-L-seryl-[protein] + nicotinamide + H(+)</text>
        <dbReference type="Rhea" id="RHEA:58232"/>
        <dbReference type="Rhea" id="RHEA-COMP:9863"/>
        <dbReference type="Rhea" id="RHEA-COMP:15091"/>
        <dbReference type="ChEBI" id="CHEBI:15378"/>
        <dbReference type="ChEBI" id="CHEBI:17154"/>
        <dbReference type="ChEBI" id="CHEBI:29999"/>
        <dbReference type="ChEBI" id="CHEBI:57540"/>
        <dbReference type="ChEBI" id="CHEBI:142556"/>
    </reaction>
    <physiologicalReaction direction="left-to-right" evidence="29">
        <dbReference type="Rhea" id="RHEA:58233"/>
    </physiologicalReaction>
</comment>
<evidence type="ECO:0000256" key="12">
    <source>
        <dbReference type="ARBA" id="ARBA00022723"/>
    </source>
</evidence>
<feature type="domain" description="PARP-type" evidence="33">
    <location>
        <begin position="58"/>
        <end position="128"/>
    </location>
</feature>
<dbReference type="InterPro" id="IPR001510">
    <property type="entry name" value="Znf_PARP"/>
</dbReference>
<dbReference type="GO" id="GO:0003950">
    <property type="term" value="F:NAD+ poly-ADP-ribosyltransferase activity"/>
    <property type="evidence" value="ECO:0007669"/>
    <property type="project" value="UniProtKB-UniRule"/>
</dbReference>
<dbReference type="Pfam" id="PF21728">
    <property type="entry name" value="PADR1_N"/>
    <property type="match status" value="1"/>
</dbReference>
<feature type="domain" description="PARP catalytic" evidence="35">
    <location>
        <begin position="802"/>
        <end position="1029"/>
    </location>
</feature>
<evidence type="ECO:0000256" key="7">
    <source>
        <dbReference type="ARBA" id="ARBA00022533"/>
    </source>
</evidence>
<dbReference type="SUPFAM" id="SSF52113">
    <property type="entry name" value="BRCT domain"/>
    <property type="match status" value="1"/>
</dbReference>
<evidence type="ECO:0000256" key="14">
    <source>
        <dbReference type="ARBA" id="ARBA00022765"/>
    </source>
</evidence>
<dbReference type="FunCoup" id="A0A6P7H6R4">
    <property type="interactions" value="490"/>
</dbReference>
<dbReference type="Gene3D" id="2.20.25.630">
    <property type="match status" value="1"/>
</dbReference>
<dbReference type="KEGG" id="dvv:114345014"/>
<name>A0A6P7H6R4_DIAVI</name>
<dbReference type="InterPro" id="IPR036420">
    <property type="entry name" value="BRCT_dom_sf"/>
</dbReference>
<evidence type="ECO:0000256" key="5">
    <source>
        <dbReference type="ARBA" id="ARBA00022490"/>
    </source>
</evidence>
<dbReference type="Pfam" id="PF08063">
    <property type="entry name" value="Zn_ribbon_PADR1"/>
    <property type="match status" value="1"/>
</dbReference>
<feature type="domain" description="BRCT" evidence="34">
    <location>
        <begin position="419"/>
        <end position="496"/>
    </location>
</feature>
<dbReference type="InterPro" id="IPR012982">
    <property type="entry name" value="PARP1-like_PADR1_Zn_ribbon"/>
</dbReference>
<dbReference type="SUPFAM" id="SSF57716">
    <property type="entry name" value="Glucocorticoid receptor-like (DNA-binding domain)"/>
    <property type="match status" value="2"/>
</dbReference>
<keyword evidence="12" id="KW-0479">Metal-binding</keyword>
<accession>A0A6P7H6R4</accession>
<dbReference type="SMART" id="SM00773">
    <property type="entry name" value="WGR"/>
    <property type="match status" value="1"/>
</dbReference>
<dbReference type="GO" id="GO:0005694">
    <property type="term" value="C:chromosome"/>
    <property type="evidence" value="ECO:0007669"/>
    <property type="project" value="UniProtKB-SubCell"/>
</dbReference>
<dbReference type="GO" id="GO:0016779">
    <property type="term" value="F:nucleotidyltransferase activity"/>
    <property type="evidence" value="ECO:0007669"/>
    <property type="project" value="UniProtKB-KW"/>
</dbReference>
<dbReference type="PIRSF" id="PIRSF000489">
    <property type="entry name" value="NAD_ADPRT"/>
    <property type="match status" value="1"/>
</dbReference>
<feature type="domain" description="PARP alpha-helical" evidence="36">
    <location>
        <begin position="681"/>
        <end position="798"/>
    </location>
</feature>
<keyword evidence="6" id="KW-1017">Isopeptide bond</keyword>
<evidence type="ECO:0000256" key="6">
    <source>
        <dbReference type="ARBA" id="ARBA00022499"/>
    </source>
</evidence>
<evidence type="ECO:0000259" key="34">
    <source>
        <dbReference type="PROSITE" id="PS50172"/>
    </source>
</evidence>
<dbReference type="Pfam" id="PF02877">
    <property type="entry name" value="PARP_reg"/>
    <property type="match status" value="1"/>
</dbReference>
<keyword evidence="10 31" id="KW-0808">Transferase</keyword>
<evidence type="ECO:0000313" key="38">
    <source>
        <dbReference type="RefSeq" id="XP_028151640.1"/>
    </source>
</evidence>
<evidence type="ECO:0000256" key="20">
    <source>
        <dbReference type="ARBA" id="ARBA00023125"/>
    </source>
</evidence>
<dbReference type="GO" id="GO:0070212">
    <property type="term" value="P:protein poly-ADP-ribosylation"/>
    <property type="evidence" value="ECO:0007669"/>
    <property type="project" value="TreeGrafter"/>
</dbReference>
<comment type="catalytic activity">
    <reaction evidence="26">
        <text>NAD(+) + (ADP-D-ribosyl)n-acceptor = nicotinamide + (ADP-D-ribosyl)n+1-acceptor + H(+).</text>
        <dbReference type="EC" id="2.4.2.30"/>
    </reaction>
</comment>
<dbReference type="InterPro" id="IPR008893">
    <property type="entry name" value="WGR_domain"/>
</dbReference>
<evidence type="ECO:0000256" key="30">
    <source>
        <dbReference type="ARBA" id="ARBA00071874"/>
    </source>
</evidence>
<evidence type="ECO:0000256" key="1">
    <source>
        <dbReference type="ARBA" id="ARBA00004286"/>
    </source>
</evidence>
<dbReference type="InterPro" id="IPR049296">
    <property type="entry name" value="PARP1-like_PADR1_N"/>
</dbReference>
<comment type="catalytic activity">
    <reaction evidence="28">
        <text>L-tyrosyl-[protein] + NAD(+) = O-(ADP-D-ribosyl)-L-tyrosyl-[protein] + nicotinamide + H(+)</text>
        <dbReference type="Rhea" id="RHEA:58236"/>
        <dbReference type="Rhea" id="RHEA-COMP:10136"/>
        <dbReference type="Rhea" id="RHEA-COMP:15092"/>
        <dbReference type="ChEBI" id="CHEBI:15378"/>
        <dbReference type="ChEBI" id="CHEBI:17154"/>
        <dbReference type="ChEBI" id="CHEBI:46858"/>
        <dbReference type="ChEBI" id="CHEBI:57540"/>
        <dbReference type="ChEBI" id="CHEBI:142557"/>
    </reaction>
    <physiologicalReaction direction="left-to-right" evidence="28">
        <dbReference type="Rhea" id="RHEA:58237"/>
    </physiologicalReaction>
</comment>
<dbReference type="GO" id="GO:0008270">
    <property type="term" value="F:zinc ion binding"/>
    <property type="evidence" value="ECO:0007669"/>
    <property type="project" value="UniProtKB-KW"/>
</dbReference>
<dbReference type="InterPro" id="IPR008288">
    <property type="entry name" value="PARP"/>
</dbReference>
<evidence type="ECO:0000259" key="35">
    <source>
        <dbReference type="PROSITE" id="PS51059"/>
    </source>
</evidence>
<keyword evidence="11" id="KW-0548">Nucleotidyltransferase</keyword>
<dbReference type="Gene3D" id="3.90.228.10">
    <property type="match status" value="1"/>
</dbReference>
<dbReference type="FunFam" id="3.90.228.10:FF:000002">
    <property type="entry name" value="Poly [ADP-ribose] polymerase"/>
    <property type="match status" value="1"/>
</dbReference>
<dbReference type="CDD" id="cd01437">
    <property type="entry name" value="parp_like"/>
    <property type="match status" value="1"/>
</dbReference>
<comment type="catalytic activity">
    <reaction evidence="27">
        <text>L-histidyl-[protein] + NAD(+) = N(tele)-(ADP-D-ribosyl)-L-histidyl-[protein] + nicotinamide + H(+)</text>
        <dbReference type="Rhea" id="RHEA:72071"/>
        <dbReference type="Rhea" id="RHEA-COMP:9745"/>
        <dbReference type="Rhea" id="RHEA-COMP:18085"/>
        <dbReference type="ChEBI" id="CHEBI:15378"/>
        <dbReference type="ChEBI" id="CHEBI:17154"/>
        <dbReference type="ChEBI" id="CHEBI:29979"/>
        <dbReference type="ChEBI" id="CHEBI:57540"/>
        <dbReference type="ChEBI" id="CHEBI:191398"/>
    </reaction>
    <physiologicalReaction direction="left-to-right" evidence="27">
        <dbReference type="Rhea" id="RHEA:72072"/>
    </physiologicalReaction>
</comment>
<dbReference type="InterPro" id="IPR036957">
    <property type="entry name" value="Znf_PARP_sf"/>
</dbReference>
<evidence type="ECO:0000256" key="18">
    <source>
        <dbReference type="ARBA" id="ARBA00023015"/>
    </source>
</evidence>
<evidence type="ECO:0000256" key="19">
    <source>
        <dbReference type="ARBA" id="ARBA00023027"/>
    </source>
</evidence>
<keyword evidence="13" id="KW-0677">Repeat</keyword>
<protein>
    <recommendedName>
        <fullName evidence="30 31">Poly [ADP-ribose] polymerase</fullName>
        <shortName evidence="31">PARP</shortName>
        <ecNumber evidence="31">2.4.2.-</ecNumber>
    </recommendedName>
</protein>
<comment type="catalytic activity">
    <reaction evidence="24">
        <text>L-aspartyl-[protein] + NAD(+) = 4-O-(ADP-D-ribosyl)-L-aspartyl-[protein] + nicotinamide</text>
        <dbReference type="Rhea" id="RHEA:54424"/>
        <dbReference type="Rhea" id="RHEA-COMP:9867"/>
        <dbReference type="Rhea" id="RHEA-COMP:13832"/>
        <dbReference type="ChEBI" id="CHEBI:17154"/>
        <dbReference type="ChEBI" id="CHEBI:29961"/>
        <dbReference type="ChEBI" id="CHEBI:57540"/>
        <dbReference type="ChEBI" id="CHEBI:138102"/>
    </reaction>
    <physiologicalReaction direction="left-to-right" evidence="24">
        <dbReference type="Rhea" id="RHEA:54425"/>
    </physiologicalReaction>
</comment>
<dbReference type="PROSITE" id="PS50172">
    <property type="entry name" value="BRCT"/>
    <property type="match status" value="1"/>
</dbReference>
<dbReference type="GO" id="GO:0005730">
    <property type="term" value="C:nucleolus"/>
    <property type="evidence" value="ECO:0007669"/>
    <property type="project" value="UniProtKB-SubCell"/>
</dbReference>
<evidence type="ECO:0000256" key="9">
    <source>
        <dbReference type="ARBA" id="ARBA00022676"/>
    </source>
</evidence>
<dbReference type="InterPro" id="IPR038650">
    <property type="entry name" value="PADR1_C_dom_sf"/>
</dbReference>
<sequence length="1029" mass="117856">MSWYWKWRSYDYDDYSYRSYNNWGYQRKPLSQHQSTSAASASRKYPYLAEYSIKSVKCMECLASIPKGALRLGVIVQDLKDDNKVQHWYDFECFFRKQRPKNTVDIFNFESLKLSDQNNIKQGIQSNTFSILPDSILQNATGQKRAAGTDYFLKQKALRDFTIEYAKTSRAMCRGCLNKILKNEVRISKKNYDTEVGKKFDGQDMWHHVTCFVALREDLGYFESADKLPNFYNLKKEDQDWVLKELYAVNPDDPEIKKSKIDSTAPSTSQSQLTQEDENQYEAQNKILFDWRDKLSTLTLKQLKNLLSLNAQVEPDDKGAMLDRLADGMTFGALLPCKKCNGQLVFENGGYMCSGRLSEWAKCDGAEREPERQPFKVSAGLKRKKLAGYVYEPRTRIILSELPSTNKTGVNYFKPRVIKDAPALYDMLFVIVGKPPKGKDEIKKLVVSMGGKVITKIDEKVAAIISTEIEVEKMNKRMQEAEKYDIHVVPDDFLDEAKNNVGKIADLIIEKSICEWGSDPTNRLPKKETNQYKSIYTKSGPAKVTIKLKGGSAVDPESNLVDCAHVYEENDTKYTVVLGLTDIQLGKNSYHKMQLLQHDSGHSYWIFQAWGRIGTNIGDRETTSHYSLDSAKNFFFEQYKKKTGNDWNNRHDFKKQPNMMYPIDVDFAEEDLKKYEISETPSVLPTPVQDLLKMIFDINAMQKLMLEFELDTQKMPLGKLSKAQMEKAFGVLSELQVLLSDKADRAHFIDASNRFYTFIPHSFGLGTPTILDNEEIIKKKVEMLNSLLELEIAYNLMQTANKGVDDYYKGLNTEIGVLDRNSREFRIIQDYVQFTHTTTHNSYTLIVEEVYTIKRQGEEERFDKFKGLHNHKLLWHGSRVTNFAGILSQGLRIAPAEAPNSGAMFGKGIYFADMVSKSANYCFATSINPVGLSLLCDVALGNMYDRLDAENIRKLPQGMNSCRGLGKTHPNPQYIQKIGDMVVPTGKGVPQEAAAKSHLLYNEYIVYDVAQVNIKYLVKMRFDFKHRQY</sequence>
<evidence type="ECO:0000256" key="28">
    <source>
        <dbReference type="ARBA" id="ARBA00048339"/>
    </source>
</evidence>
<dbReference type="Gene3D" id="3.40.50.10190">
    <property type="entry name" value="BRCT domain"/>
    <property type="match status" value="1"/>
</dbReference>
<keyword evidence="16" id="KW-0862">Zinc</keyword>
<dbReference type="Gene3D" id="3.30.1740.10">
    <property type="entry name" value="Zinc finger, PARP-type"/>
    <property type="match status" value="2"/>
</dbReference>
<comment type="catalytic activity">
    <reaction evidence="23">
        <text>L-glutamyl-[protein] + NAD(+) = 5-O-(ADP-D-ribosyl)-L-glutamyl-[protein] + nicotinamide</text>
        <dbReference type="Rhea" id="RHEA:58224"/>
        <dbReference type="Rhea" id="RHEA-COMP:10208"/>
        <dbReference type="Rhea" id="RHEA-COMP:15089"/>
        <dbReference type="ChEBI" id="CHEBI:17154"/>
        <dbReference type="ChEBI" id="CHEBI:29973"/>
        <dbReference type="ChEBI" id="CHEBI:57540"/>
        <dbReference type="ChEBI" id="CHEBI:142540"/>
    </reaction>
    <physiologicalReaction direction="left-to-right" evidence="23">
        <dbReference type="Rhea" id="RHEA:58225"/>
    </physiologicalReaction>
</comment>
<feature type="compositionally biased region" description="Polar residues" evidence="32">
    <location>
        <begin position="262"/>
        <end position="274"/>
    </location>
</feature>
<dbReference type="PROSITE" id="PS50064">
    <property type="entry name" value="ZF_PARP_2"/>
    <property type="match status" value="2"/>
</dbReference>
<evidence type="ECO:0000256" key="4">
    <source>
        <dbReference type="ARBA" id="ARBA00022454"/>
    </source>
</evidence>
<dbReference type="OrthoDB" id="429950at2759"/>
<evidence type="ECO:0000256" key="3">
    <source>
        <dbReference type="ARBA" id="ARBA00004604"/>
    </source>
</evidence>
<keyword evidence="5" id="KW-0963">Cytoplasm</keyword>
<evidence type="ECO:0000256" key="17">
    <source>
        <dbReference type="ARBA" id="ARBA00022859"/>
    </source>
</evidence>
<keyword evidence="9 31" id="KW-0328">Glycosyltransferase</keyword>
<keyword evidence="7" id="KW-0021">Allosteric enzyme</keyword>
<dbReference type="GO" id="GO:1990404">
    <property type="term" value="F:NAD+-protein mono-ADP-ribosyltransferase activity"/>
    <property type="evidence" value="ECO:0007669"/>
    <property type="project" value="TreeGrafter"/>
</dbReference>
<dbReference type="PROSITE" id="PS51977">
    <property type="entry name" value="WGR"/>
    <property type="match status" value="1"/>
</dbReference>
<dbReference type="PROSITE" id="PS52007">
    <property type="entry name" value="PADR1"/>
    <property type="match status" value="1"/>
</dbReference>
<dbReference type="SMART" id="SM01336">
    <property type="entry name" value="zf-PARP"/>
    <property type="match status" value="2"/>
</dbReference>
<dbReference type="Pfam" id="PF00644">
    <property type="entry name" value="PARP"/>
    <property type="match status" value="1"/>
</dbReference>
<feature type="domain" description="WGR" evidence="37">
    <location>
        <begin position="563"/>
        <end position="660"/>
    </location>
</feature>
<evidence type="ECO:0000256" key="29">
    <source>
        <dbReference type="ARBA" id="ARBA00048575"/>
    </source>
</evidence>
<keyword evidence="14" id="KW-0013">ADP-ribosylation</keyword>
<comment type="similarity">
    <text evidence="25">Belongs to the ARTD/PARP family.</text>
</comment>
<dbReference type="InterPro" id="IPR036930">
    <property type="entry name" value="WGR_dom_sf"/>
</dbReference>
<evidence type="ECO:0000256" key="31">
    <source>
        <dbReference type="RuleBase" id="RU362114"/>
    </source>
</evidence>
<dbReference type="GO" id="GO:0005829">
    <property type="term" value="C:cytosol"/>
    <property type="evidence" value="ECO:0007669"/>
    <property type="project" value="UniProtKB-SubCell"/>
</dbReference>
<evidence type="ECO:0000256" key="8">
    <source>
        <dbReference type="ARBA" id="ARBA00022588"/>
    </source>
</evidence>
<keyword evidence="20" id="KW-0238">DNA-binding</keyword>
<evidence type="ECO:0000256" key="11">
    <source>
        <dbReference type="ARBA" id="ARBA00022695"/>
    </source>
</evidence>
<evidence type="ECO:0000256" key="25">
    <source>
        <dbReference type="ARBA" id="ARBA00024347"/>
    </source>
</evidence>
<keyword evidence="17" id="KW-0391">Immunity</keyword>
<evidence type="ECO:0000256" key="13">
    <source>
        <dbReference type="ARBA" id="ARBA00022737"/>
    </source>
</evidence>
<reference evidence="38" key="1">
    <citation type="submission" date="2025-08" db="UniProtKB">
        <authorList>
            <consortium name="RefSeq"/>
        </authorList>
    </citation>
    <scope>IDENTIFICATION</scope>
    <source>
        <tissue evidence="38">Whole insect</tissue>
    </source>
</reference>
<dbReference type="GO" id="GO:0003677">
    <property type="term" value="F:DNA binding"/>
    <property type="evidence" value="ECO:0007669"/>
    <property type="project" value="UniProtKB-KW"/>
</dbReference>
<dbReference type="InterPro" id="IPR001357">
    <property type="entry name" value="BRCT_dom"/>
</dbReference>